<feature type="region of interest" description="Disordered" evidence="2">
    <location>
        <begin position="1"/>
        <end position="32"/>
    </location>
</feature>
<protein>
    <submittedName>
        <fullName evidence="3">Copper-sensing transcriptional repressor CsoR</fullName>
    </submittedName>
</protein>
<dbReference type="PANTHER" id="PTHR33677:SF3">
    <property type="entry name" value="COPPER-SENSING TRANSCRIPTIONAL REPRESSOR RICR"/>
    <property type="match status" value="1"/>
</dbReference>
<dbReference type="Proteomes" id="UP000032670">
    <property type="component" value="Unassembled WGS sequence"/>
</dbReference>
<dbReference type="EMBL" id="BAMX01000017">
    <property type="protein sequence ID" value="GAN66273.1"/>
    <property type="molecule type" value="Genomic_DNA"/>
</dbReference>
<evidence type="ECO:0000313" key="8">
    <source>
        <dbReference type="Proteomes" id="UP000194639"/>
    </source>
</evidence>
<dbReference type="AlphaFoldDB" id="A0A252A710"/>
<dbReference type="Gene3D" id="1.20.58.1000">
    <property type="entry name" value="Metal-sensitive repressor, helix protomer"/>
    <property type="match status" value="1"/>
</dbReference>
<evidence type="ECO:0000256" key="1">
    <source>
        <dbReference type="ARBA" id="ARBA00005260"/>
    </source>
</evidence>
<reference evidence="4 7" key="1">
    <citation type="submission" date="2012-11" db="EMBL/GenBank/DDBJ databases">
        <title>Whole genome sequence of Acetobacter orientalis 21F-2.</title>
        <authorList>
            <person name="Azuma Y."/>
            <person name="Higashiura N."/>
            <person name="Hirakawa H."/>
            <person name="Matsushita K."/>
        </authorList>
    </citation>
    <scope>NUCLEOTIDE SEQUENCE [LARGE SCALE GENOMIC DNA]</scope>
    <source>
        <strain evidence="4 7">21F-2</strain>
    </source>
</reference>
<evidence type="ECO:0000313" key="7">
    <source>
        <dbReference type="Proteomes" id="UP000032670"/>
    </source>
</evidence>
<proteinExistence type="inferred from homology"/>
<dbReference type="GO" id="GO:0045892">
    <property type="term" value="P:negative regulation of DNA-templated transcription"/>
    <property type="evidence" value="ECO:0007669"/>
    <property type="project" value="UniProtKB-ARBA"/>
</dbReference>
<evidence type="ECO:0000313" key="10">
    <source>
        <dbReference type="Proteomes" id="UP000270034"/>
    </source>
</evidence>
<evidence type="ECO:0000256" key="2">
    <source>
        <dbReference type="SAM" id="MobiDB-lite"/>
    </source>
</evidence>
<dbReference type="InterPro" id="IPR038390">
    <property type="entry name" value="Metal_Tscrpt_repr_sf"/>
</dbReference>
<evidence type="ECO:0000313" key="4">
    <source>
        <dbReference type="EMBL" id="GAN66273.1"/>
    </source>
</evidence>
<reference evidence="3 10" key="3">
    <citation type="submission" date="2018-02" db="EMBL/GenBank/DDBJ databases">
        <title>Acetobacter orientalis genome.</title>
        <authorList>
            <person name="Nakashima N."/>
            <person name="Tamura T."/>
        </authorList>
    </citation>
    <scope>NUCLEOTIDE SEQUENCE [LARGE SCALE GENOMIC DNA]</scope>
    <source>
        <strain evidence="3 10">FAN1</strain>
    </source>
</reference>
<sequence>MATQTQNTAPATTCTHCTTEAPNTEKRVEQPKKKALINRLRRIEGQIGGVLNMVETDRYCVDIIMQISAIKSALDGVSIQILSDHANGCVRNAVQENGGDEAIDELLSVIRRIMR</sequence>
<dbReference type="KEGG" id="aot:AcetOri_orf00928"/>
<evidence type="ECO:0000313" key="9">
    <source>
        <dbReference type="Proteomes" id="UP000194999"/>
    </source>
</evidence>
<accession>A0A252A710</accession>
<comment type="similarity">
    <text evidence="1">Belongs to the FrmR/RcnR family.</text>
</comment>
<name>A0A252A710_9PROT</name>
<evidence type="ECO:0000313" key="5">
    <source>
        <dbReference type="EMBL" id="OUI85314.1"/>
    </source>
</evidence>
<dbReference type="CDD" id="cd10148">
    <property type="entry name" value="CsoR-like_DUF156"/>
    <property type="match status" value="1"/>
</dbReference>
<dbReference type="GO" id="GO:0003677">
    <property type="term" value="F:DNA binding"/>
    <property type="evidence" value="ECO:0007669"/>
    <property type="project" value="InterPro"/>
</dbReference>
<reference evidence="8 9" key="2">
    <citation type="submission" date="2014-06" db="EMBL/GenBank/DDBJ databases">
        <authorList>
            <person name="Ju J."/>
            <person name="Zhang J."/>
        </authorList>
    </citation>
    <scope>NUCLEOTIDE SEQUENCE [LARGE SCALE GENOMIC DNA]</scope>
    <source>
        <strain evidence="5">DmW_045</strain>
        <strain evidence="6">DmW_048</strain>
    </source>
</reference>
<dbReference type="GeneID" id="76204416"/>
<dbReference type="EMBL" id="AP018515">
    <property type="protein sequence ID" value="BBC78993.1"/>
    <property type="molecule type" value="Genomic_DNA"/>
</dbReference>
<accession>A0A0D6NKZ8</accession>
<dbReference type="Proteomes" id="UP000194999">
    <property type="component" value="Unassembled WGS sequence"/>
</dbReference>
<evidence type="ECO:0000313" key="6">
    <source>
        <dbReference type="EMBL" id="OUJ03144.1"/>
    </source>
</evidence>
<dbReference type="Proteomes" id="UP000194639">
    <property type="component" value="Unassembled WGS sequence"/>
</dbReference>
<dbReference type="STRING" id="1231341.Abor_017_129"/>
<organism evidence="5 8">
    <name type="scientific">Acetobacter orientalis</name>
    <dbReference type="NCBI Taxonomy" id="146474"/>
    <lineage>
        <taxon>Bacteria</taxon>
        <taxon>Pseudomonadati</taxon>
        <taxon>Pseudomonadota</taxon>
        <taxon>Alphaproteobacteria</taxon>
        <taxon>Acetobacterales</taxon>
        <taxon>Acetobacteraceae</taxon>
        <taxon>Acetobacter</taxon>
    </lineage>
</organism>
<dbReference type="EMBL" id="JOMO01000003">
    <property type="protein sequence ID" value="OUI85314.1"/>
    <property type="molecule type" value="Genomic_DNA"/>
</dbReference>
<dbReference type="GO" id="GO:0046872">
    <property type="term" value="F:metal ion binding"/>
    <property type="evidence" value="ECO:0007669"/>
    <property type="project" value="InterPro"/>
</dbReference>
<gene>
    <name evidence="4" type="ORF">Abor_017_129</name>
    <name evidence="3" type="ORF">AcetOrient_orf00928</name>
    <name evidence="5" type="ORF">HK12_06525</name>
    <name evidence="6" type="ORF">HK15_01290</name>
</gene>
<dbReference type="Proteomes" id="UP000270034">
    <property type="component" value="Chromosome"/>
</dbReference>
<dbReference type="EMBL" id="JOOY01000013">
    <property type="protein sequence ID" value="OUJ03144.1"/>
    <property type="molecule type" value="Genomic_DNA"/>
</dbReference>
<keyword evidence="7" id="KW-1185">Reference proteome</keyword>
<dbReference type="InterPro" id="IPR003735">
    <property type="entry name" value="Metal_Tscrpt_repr"/>
</dbReference>
<dbReference type="PANTHER" id="PTHR33677">
    <property type="entry name" value="TRANSCRIPTIONAL REPRESSOR FRMR-RELATED"/>
    <property type="match status" value="1"/>
</dbReference>
<dbReference type="Pfam" id="PF02583">
    <property type="entry name" value="Trns_repr_metal"/>
    <property type="match status" value="1"/>
</dbReference>
<feature type="compositionally biased region" description="Basic and acidic residues" evidence="2">
    <location>
        <begin position="23"/>
        <end position="32"/>
    </location>
</feature>
<evidence type="ECO:0000313" key="3">
    <source>
        <dbReference type="EMBL" id="BBC78993.1"/>
    </source>
</evidence>
<dbReference type="RefSeq" id="WP_048841290.1">
    <property type="nucleotide sequence ID" value="NZ_BAMX01000017.1"/>
</dbReference>
<feature type="compositionally biased region" description="Low complexity" evidence="2">
    <location>
        <begin position="1"/>
        <end position="22"/>
    </location>
</feature>